<feature type="compositionally biased region" description="Low complexity" evidence="5">
    <location>
        <begin position="347"/>
        <end position="365"/>
    </location>
</feature>
<keyword evidence="2 6" id="KW-0812">Transmembrane</keyword>
<feature type="transmembrane region" description="Helical" evidence="6">
    <location>
        <begin position="84"/>
        <end position="109"/>
    </location>
</feature>
<feature type="compositionally biased region" description="Basic and acidic residues" evidence="5">
    <location>
        <begin position="398"/>
        <end position="416"/>
    </location>
</feature>
<evidence type="ECO:0000313" key="7">
    <source>
        <dbReference type="EMBL" id="KAF2431002.1"/>
    </source>
</evidence>
<sequence>MSRRVVRRAPLSERIAAYLHPLDWLLWAAEEFNSNDWEDFQKAWGIPIGAGLNLIFLITRANSGGKPSKGDDVFGDYDSRGSGWLVWFCRFVVHFLAILSTVNASYAFFRRRHYRFFERSVEELPATPSARRVRVDSSPLASSPLRFLYNAMAPESAESRAHPDASRQVTELAIWDPTPLSLRLFCLFSPAHVLIYWSFLPLAPLDPWPSVTIAKTILMALLLSAQGHFLATYFSQLTKDTVIIHKEVLHEYDTKYVHPSINRPARDVGIQTPPSRAKSPRNHDMGTDPMPTSEVDIYSPYTIINRGFHTNPNPSYAAQFDPDNVLHLQNQQPATSATDFSSPLKPPTTFRPQPFPSPQRQISPQRHSMGGDGGSLGVYSHAASPLRKTASTNYLRQAGEHREGNGDARKTREGSPLKRMSTPGASLNQRLNNLRGDGSGRRESGRF</sequence>
<evidence type="ECO:0000256" key="3">
    <source>
        <dbReference type="ARBA" id="ARBA00022989"/>
    </source>
</evidence>
<feature type="compositionally biased region" description="Polar residues" evidence="5">
    <location>
        <begin position="332"/>
        <end position="341"/>
    </location>
</feature>
<organism evidence="7 8">
    <name type="scientific">Tothia fuscella</name>
    <dbReference type="NCBI Taxonomy" id="1048955"/>
    <lineage>
        <taxon>Eukaryota</taxon>
        <taxon>Fungi</taxon>
        <taxon>Dikarya</taxon>
        <taxon>Ascomycota</taxon>
        <taxon>Pezizomycotina</taxon>
        <taxon>Dothideomycetes</taxon>
        <taxon>Pleosporomycetidae</taxon>
        <taxon>Venturiales</taxon>
        <taxon>Cylindrosympodiaceae</taxon>
        <taxon>Tothia</taxon>
    </lineage>
</organism>
<keyword evidence="4 6" id="KW-0472">Membrane</keyword>
<evidence type="ECO:0000256" key="1">
    <source>
        <dbReference type="ARBA" id="ARBA00004127"/>
    </source>
</evidence>
<evidence type="ECO:0000256" key="6">
    <source>
        <dbReference type="SAM" id="Phobius"/>
    </source>
</evidence>
<evidence type="ECO:0008006" key="9">
    <source>
        <dbReference type="Google" id="ProtNLM"/>
    </source>
</evidence>
<reference evidence="7" key="1">
    <citation type="journal article" date="2020" name="Stud. Mycol.">
        <title>101 Dothideomycetes genomes: a test case for predicting lifestyles and emergence of pathogens.</title>
        <authorList>
            <person name="Haridas S."/>
            <person name="Albert R."/>
            <person name="Binder M."/>
            <person name="Bloem J."/>
            <person name="Labutti K."/>
            <person name="Salamov A."/>
            <person name="Andreopoulos B."/>
            <person name="Baker S."/>
            <person name="Barry K."/>
            <person name="Bills G."/>
            <person name="Bluhm B."/>
            <person name="Cannon C."/>
            <person name="Castanera R."/>
            <person name="Culley D."/>
            <person name="Daum C."/>
            <person name="Ezra D."/>
            <person name="Gonzalez J."/>
            <person name="Henrissat B."/>
            <person name="Kuo A."/>
            <person name="Liang C."/>
            <person name="Lipzen A."/>
            <person name="Lutzoni F."/>
            <person name="Magnuson J."/>
            <person name="Mondo S."/>
            <person name="Nolan M."/>
            <person name="Ohm R."/>
            <person name="Pangilinan J."/>
            <person name="Park H.-J."/>
            <person name="Ramirez L."/>
            <person name="Alfaro M."/>
            <person name="Sun H."/>
            <person name="Tritt A."/>
            <person name="Yoshinaga Y."/>
            <person name="Zwiers L.-H."/>
            <person name="Turgeon B."/>
            <person name="Goodwin S."/>
            <person name="Spatafora J."/>
            <person name="Crous P."/>
            <person name="Grigoriev I."/>
        </authorList>
    </citation>
    <scope>NUCLEOTIDE SEQUENCE</scope>
    <source>
        <strain evidence="7">CBS 130266</strain>
    </source>
</reference>
<feature type="region of interest" description="Disordered" evidence="5">
    <location>
        <begin position="263"/>
        <end position="294"/>
    </location>
</feature>
<keyword evidence="8" id="KW-1185">Reference proteome</keyword>
<accession>A0A9P4TZK7</accession>
<feature type="compositionally biased region" description="Polar residues" evidence="5">
    <location>
        <begin position="423"/>
        <end position="432"/>
    </location>
</feature>
<name>A0A9P4TZK7_9PEZI</name>
<dbReference type="GO" id="GO:0043007">
    <property type="term" value="P:maintenance of rDNA"/>
    <property type="evidence" value="ECO:0007669"/>
    <property type="project" value="TreeGrafter"/>
</dbReference>
<evidence type="ECO:0000256" key="5">
    <source>
        <dbReference type="SAM" id="MobiDB-lite"/>
    </source>
</evidence>
<feature type="region of interest" description="Disordered" evidence="5">
    <location>
        <begin position="332"/>
        <end position="380"/>
    </location>
</feature>
<protein>
    <recommendedName>
        <fullName evidence="9">Meiotically up-regulated gene 154 protein</fullName>
    </recommendedName>
</protein>
<dbReference type="OrthoDB" id="3363151at2759"/>
<dbReference type="GO" id="GO:0012505">
    <property type="term" value="C:endomembrane system"/>
    <property type="evidence" value="ECO:0007669"/>
    <property type="project" value="UniProtKB-SubCell"/>
</dbReference>
<dbReference type="EMBL" id="MU007035">
    <property type="protein sequence ID" value="KAF2431002.1"/>
    <property type="molecule type" value="Genomic_DNA"/>
</dbReference>
<dbReference type="GO" id="GO:0007096">
    <property type="term" value="P:regulation of exit from mitosis"/>
    <property type="evidence" value="ECO:0007669"/>
    <property type="project" value="TreeGrafter"/>
</dbReference>
<gene>
    <name evidence="7" type="ORF">EJ08DRAFT_633096</name>
</gene>
<dbReference type="AlphaFoldDB" id="A0A9P4TZK7"/>
<dbReference type="PANTHER" id="PTHR28293">
    <property type="entry name" value="NUCLEAR RIM PROTEIN 1"/>
    <property type="match status" value="1"/>
</dbReference>
<dbReference type="Proteomes" id="UP000800235">
    <property type="component" value="Unassembled WGS sequence"/>
</dbReference>
<comment type="subcellular location">
    <subcellularLocation>
        <location evidence="1">Endomembrane system</location>
        <topology evidence="1">Multi-pass membrane protein</topology>
    </subcellularLocation>
</comment>
<keyword evidence="3 6" id="KW-1133">Transmembrane helix</keyword>
<dbReference type="InterPro" id="IPR018819">
    <property type="entry name" value="Nur1/Mug154"/>
</dbReference>
<comment type="caution">
    <text evidence="7">The sequence shown here is derived from an EMBL/GenBank/DDBJ whole genome shotgun (WGS) entry which is preliminary data.</text>
</comment>
<evidence type="ECO:0000256" key="2">
    <source>
        <dbReference type="ARBA" id="ARBA00022692"/>
    </source>
</evidence>
<evidence type="ECO:0000313" key="8">
    <source>
        <dbReference type="Proteomes" id="UP000800235"/>
    </source>
</evidence>
<feature type="region of interest" description="Disordered" evidence="5">
    <location>
        <begin position="396"/>
        <end position="447"/>
    </location>
</feature>
<dbReference type="Pfam" id="PF10332">
    <property type="entry name" value="DUF2418"/>
    <property type="match status" value="1"/>
</dbReference>
<dbReference type="PANTHER" id="PTHR28293:SF1">
    <property type="entry name" value="NUCLEAR RIM PROTEIN 1"/>
    <property type="match status" value="1"/>
</dbReference>
<evidence type="ECO:0000256" key="4">
    <source>
        <dbReference type="ARBA" id="ARBA00023136"/>
    </source>
</evidence>
<feature type="compositionally biased region" description="Basic and acidic residues" evidence="5">
    <location>
        <begin position="438"/>
        <end position="447"/>
    </location>
</feature>
<proteinExistence type="predicted"/>